<dbReference type="InterPro" id="IPR012462">
    <property type="entry name" value="UFSP1/2_DUB_cat"/>
</dbReference>
<keyword evidence="5" id="KW-0788">Thiol protease</keyword>
<organism evidence="8 9">
    <name type="scientific">Operophtera brumata</name>
    <name type="common">Winter moth</name>
    <name type="synonym">Phalaena brumata</name>
    <dbReference type="NCBI Taxonomy" id="104452"/>
    <lineage>
        <taxon>Eukaryota</taxon>
        <taxon>Metazoa</taxon>
        <taxon>Ecdysozoa</taxon>
        <taxon>Arthropoda</taxon>
        <taxon>Hexapoda</taxon>
        <taxon>Insecta</taxon>
        <taxon>Pterygota</taxon>
        <taxon>Neoptera</taxon>
        <taxon>Endopterygota</taxon>
        <taxon>Lepidoptera</taxon>
        <taxon>Glossata</taxon>
        <taxon>Ditrysia</taxon>
        <taxon>Geometroidea</taxon>
        <taxon>Geometridae</taxon>
        <taxon>Larentiinae</taxon>
        <taxon>Operophtera</taxon>
    </lineage>
</organism>
<evidence type="ECO:0000256" key="5">
    <source>
        <dbReference type="ARBA" id="ARBA00022807"/>
    </source>
</evidence>
<dbReference type="InterPro" id="IPR049387">
    <property type="entry name" value="UFSP2-like_2nd"/>
</dbReference>
<dbReference type="Pfam" id="PF07910">
    <property type="entry name" value="Peptidase_C78"/>
    <property type="match status" value="1"/>
</dbReference>
<accession>A0A0L7KZU2</accession>
<sequence>MIHRSTKLLDLYTVLVEAACRSLRLLESVLLEQLGECIIRFCIKMPLRIDTLAMIHRSTKLLDLYTVLVEAACRSLRLLESVLLEQLGKCIIRFCIKMPLRIDTLAMIHRSTKLLDLYTVLVEAACRSLRLLESVLLEQLGQEGIGDGAGLRLPETFHYLPQELGHFITRVVPKAIPDESMGKFRNSYYRPIFRRGNAHIDKTGGKLVNPHEAVPSQARPDVTVAVVRGRYTYHHYMQDSFNDDGWGLSRHYRRQAVLVRGLAAVDRLHGGDVLPGDAAGRHVEDRLRQHWPGAAELCAGVGGGVLAHTILGIEYNTVTHETRYLILDPHYTGAEELATVVGKGWCGWKGADFWKKTAHYNLCLPQTKPAV</sequence>
<keyword evidence="4" id="KW-0378">Hydrolase</keyword>
<gene>
    <name evidence="8" type="ORF">OBRU01_14457</name>
</gene>
<reference evidence="8 9" key="1">
    <citation type="journal article" date="2015" name="Genome Biol. Evol.">
        <title>The genome of winter moth (Operophtera brumata) provides a genomic perspective on sexual dimorphism and phenology.</title>
        <authorList>
            <person name="Derks M.F."/>
            <person name="Smit S."/>
            <person name="Salis L."/>
            <person name="Schijlen E."/>
            <person name="Bossers A."/>
            <person name="Mateman C."/>
            <person name="Pijl A.S."/>
            <person name="de Ridder D."/>
            <person name="Groenen M.A."/>
            <person name="Visser M.E."/>
            <person name="Megens H.J."/>
        </authorList>
    </citation>
    <scope>NUCLEOTIDE SEQUENCE [LARGE SCALE GENOMIC DNA]</scope>
    <source>
        <strain evidence="8">WM2013NL</strain>
        <tissue evidence="8">Head and thorax</tissue>
    </source>
</reference>
<feature type="domain" description="UFSP1/2/DUB catalytic" evidence="6">
    <location>
        <begin position="300"/>
        <end position="363"/>
    </location>
</feature>
<dbReference type="EMBL" id="JTDY01003995">
    <property type="protein sequence ID" value="KOB68737.1"/>
    <property type="molecule type" value="Genomic_DNA"/>
</dbReference>
<evidence type="ECO:0000313" key="9">
    <source>
        <dbReference type="Proteomes" id="UP000037510"/>
    </source>
</evidence>
<dbReference type="GO" id="GO:0006508">
    <property type="term" value="P:proteolysis"/>
    <property type="evidence" value="ECO:0007669"/>
    <property type="project" value="UniProtKB-KW"/>
</dbReference>
<dbReference type="GO" id="GO:0005783">
    <property type="term" value="C:endoplasmic reticulum"/>
    <property type="evidence" value="ECO:0007669"/>
    <property type="project" value="TreeGrafter"/>
</dbReference>
<evidence type="ECO:0000313" key="8">
    <source>
        <dbReference type="EMBL" id="KOB68737.1"/>
    </source>
</evidence>
<dbReference type="Proteomes" id="UP000037510">
    <property type="component" value="Unassembled WGS sequence"/>
</dbReference>
<keyword evidence="9" id="KW-1185">Reference proteome</keyword>
<evidence type="ECO:0000256" key="2">
    <source>
        <dbReference type="ARBA" id="ARBA00022670"/>
    </source>
</evidence>
<evidence type="ECO:0000256" key="4">
    <source>
        <dbReference type="ARBA" id="ARBA00022801"/>
    </source>
</evidence>
<dbReference type="AlphaFoldDB" id="A0A0L7KZU2"/>
<dbReference type="Gene3D" id="3.90.70.130">
    <property type="match status" value="2"/>
</dbReference>
<comment type="similarity">
    <text evidence="1">Belongs to the peptidase C78 family.</text>
</comment>
<evidence type="ECO:0000256" key="3">
    <source>
        <dbReference type="ARBA" id="ARBA00022786"/>
    </source>
</evidence>
<dbReference type="PANTHER" id="PTHR48153:SF2">
    <property type="entry name" value="UFM1-SPECIFIC PROTEASE 2"/>
    <property type="match status" value="1"/>
</dbReference>
<dbReference type="PANTHER" id="PTHR48153">
    <property type="entry name" value="UFM1-SPECIFIC PROTEASE 2"/>
    <property type="match status" value="1"/>
</dbReference>
<dbReference type="GO" id="GO:0071567">
    <property type="term" value="F:deUFMylase activity"/>
    <property type="evidence" value="ECO:0007669"/>
    <property type="project" value="TreeGrafter"/>
</dbReference>
<dbReference type="GO" id="GO:0005634">
    <property type="term" value="C:nucleus"/>
    <property type="evidence" value="ECO:0007669"/>
    <property type="project" value="TreeGrafter"/>
</dbReference>
<protein>
    <submittedName>
        <fullName evidence="8">Putative Ufm1-specific protease 2</fullName>
    </submittedName>
</protein>
<keyword evidence="2 8" id="KW-0645">Protease</keyword>
<name>A0A0L7KZU2_OPEBR</name>
<evidence type="ECO:0000259" key="6">
    <source>
        <dbReference type="Pfam" id="PF07910"/>
    </source>
</evidence>
<proteinExistence type="inferred from homology"/>
<evidence type="ECO:0000259" key="7">
    <source>
        <dbReference type="Pfam" id="PF20908"/>
    </source>
</evidence>
<dbReference type="STRING" id="104452.A0A0L7KZU2"/>
<keyword evidence="3" id="KW-0833">Ubl conjugation pathway</keyword>
<evidence type="ECO:0000256" key="1">
    <source>
        <dbReference type="ARBA" id="ARBA00008552"/>
    </source>
</evidence>
<dbReference type="Pfam" id="PF20908">
    <property type="entry name" value="UfSP2_N"/>
    <property type="match status" value="1"/>
</dbReference>
<comment type="caution">
    <text evidence="8">The sequence shown here is derived from an EMBL/GenBank/DDBJ whole genome shotgun (WGS) entry which is preliminary data.</text>
</comment>
<feature type="domain" description="UFSP2 second" evidence="7">
    <location>
        <begin position="94"/>
        <end position="197"/>
    </location>
</feature>